<evidence type="ECO:0000256" key="4">
    <source>
        <dbReference type="ARBA" id="ARBA00022692"/>
    </source>
</evidence>
<protein>
    <recommendedName>
        <fullName evidence="12">Small-conductance mechanosensitive channel</fullName>
    </recommendedName>
</protein>
<dbReference type="InterPro" id="IPR045276">
    <property type="entry name" value="YbiO_bact"/>
</dbReference>
<gene>
    <name evidence="10" type="ORF">Q757_04480</name>
</gene>
<dbReference type="PANTHER" id="PTHR30460:SF0">
    <property type="entry name" value="MODERATE CONDUCTANCE MECHANOSENSITIVE CHANNEL YBIO"/>
    <property type="match status" value="1"/>
</dbReference>
<evidence type="ECO:0000259" key="9">
    <source>
        <dbReference type="Pfam" id="PF21088"/>
    </source>
</evidence>
<dbReference type="InterPro" id="IPR011014">
    <property type="entry name" value="MscS_channel_TM-2"/>
</dbReference>
<dbReference type="InterPro" id="IPR049142">
    <property type="entry name" value="MS_channel_1st"/>
</dbReference>
<organism evidence="10 11">
    <name type="scientific">Oenococcus alcoholitolerans</name>
    <dbReference type="NCBI Taxonomy" id="931074"/>
    <lineage>
        <taxon>Bacteria</taxon>
        <taxon>Bacillati</taxon>
        <taxon>Bacillota</taxon>
        <taxon>Bacilli</taxon>
        <taxon>Lactobacillales</taxon>
        <taxon>Lactobacillaceae</taxon>
        <taxon>Oenococcus</taxon>
    </lineage>
</organism>
<evidence type="ECO:0000256" key="5">
    <source>
        <dbReference type="ARBA" id="ARBA00022989"/>
    </source>
</evidence>
<keyword evidence="11" id="KW-1185">Reference proteome</keyword>
<dbReference type="Pfam" id="PF21088">
    <property type="entry name" value="MS_channel_1st"/>
    <property type="match status" value="1"/>
</dbReference>
<accession>A0ABR4XQY4</accession>
<evidence type="ECO:0000313" key="10">
    <source>
        <dbReference type="EMBL" id="KGO31877.1"/>
    </source>
</evidence>
<evidence type="ECO:0000313" key="11">
    <source>
        <dbReference type="Proteomes" id="UP000030023"/>
    </source>
</evidence>
<feature type="transmembrane region" description="Helical" evidence="7">
    <location>
        <begin position="30"/>
        <end position="51"/>
    </location>
</feature>
<comment type="caution">
    <text evidence="10">The sequence shown here is derived from an EMBL/GenBank/DDBJ whole genome shotgun (WGS) entry which is preliminary data.</text>
</comment>
<dbReference type="Gene3D" id="2.30.30.60">
    <property type="match status" value="1"/>
</dbReference>
<evidence type="ECO:0000256" key="3">
    <source>
        <dbReference type="ARBA" id="ARBA00022475"/>
    </source>
</evidence>
<dbReference type="EMBL" id="AXCV01000173">
    <property type="protein sequence ID" value="KGO31877.1"/>
    <property type="molecule type" value="Genomic_DNA"/>
</dbReference>
<comment type="subcellular location">
    <subcellularLocation>
        <location evidence="1">Cell membrane</location>
        <topology evidence="1">Multi-pass membrane protein</topology>
    </subcellularLocation>
</comment>
<keyword evidence="5 7" id="KW-1133">Transmembrane helix</keyword>
<evidence type="ECO:0000259" key="8">
    <source>
        <dbReference type="Pfam" id="PF00924"/>
    </source>
</evidence>
<dbReference type="Proteomes" id="UP000030023">
    <property type="component" value="Unassembled WGS sequence"/>
</dbReference>
<comment type="similarity">
    <text evidence="2">Belongs to the MscS (TC 1.A.23) family.</text>
</comment>
<keyword evidence="3" id="KW-1003">Cell membrane</keyword>
<evidence type="ECO:0000256" key="6">
    <source>
        <dbReference type="ARBA" id="ARBA00023136"/>
    </source>
</evidence>
<evidence type="ECO:0000256" key="1">
    <source>
        <dbReference type="ARBA" id="ARBA00004651"/>
    </source>
</evidence>
<dbReference type="Pfam" id="PF00924">
    <property type="entry name" value="MS_channel_2nd"/>
    <property type="match status" value="1"/>
</dbReference>
<dbReference type="PANTHER" id="PTHR30460">
    <property type="entry name" value="MODERATE CONDUCTANCE MECHANOSENSITIVE CHANNEL YBIO"/>
    <property type="match status" value="1"/>
</dbReference>
<dbReference type="InterPro" id="IPR006685">
    <property type="entry name" value="MscS_channel_2nd"/>
</dbReference>
<dbReference type="SUPFAM" id="SSF50182">
    <property type="entry name" value="Sm-like ribonucleoproteins"/>
    <property type="match status" value="1"/>
</dbReference>
<dbReference type="InterPro" id="IPR010920">
    <property type="entry name" value="LSM_dom_sf"/>
</dbReference>
<keyword evidence="4 7" id="KW-0812">Transmembrane</keyword>
<evidence type="ECO:0008006" key="12">
    <source>
        <dbReference type="Google" id="ProtNLM"/>
    </source>
</evidence>
<feature type="domain" description="Mechanosensitive ion channel transmembrane helices 2/3" evidence="9">
    <location>
        <begin position="80"/>
        <end position="119"/>
    </location>
</feature>
<proteinExistence type="inferred from homology"/>
<dbReference type="SUPFAM" id="SSF82861">
    <property type="entry name" value="Mechanosensitive channel protein MscS (YggB), transmembrane region"/>
    <property type="match status" value="1"/>
</dbReference>
<dbReference type="Gene3D" id="1.10.287.1260">
    <property type="match status" value="1"/>
</dbReference>
<keyword evidence="6 7" id="KW-0472">Membrane</keyword>
<name>A0ABR4XQY4_9LACO</name>
<evidence type="ECO:0000256" key="2">
    <source>
        <dbReference type="ARBA" id="ARBA00008017"/>
    </source>
</evidence>
<sequence>MLFETIANNWINYWENFDWTKIGSLIINNVIQILIFSLIFWLINRIAVFLVDRSFLTYSKSKRINKKRAATLHTLLKNTARYIVVFFYLYTILSILDFPIGTLIASAGIVTIVIGLGAQSIIKDIISGFLILLEQQMEVGDTVTINNNVNGKLVAFGLRITTIKSADGSLNYIANSSITTIKNQY</sequence>
<evidence type="ECO:0000256" key="7">
    <source>
        <dbReference type="SAM" id="Phobius"/>
    </source>
</evidence>
<feature type="domain" description="Mechanosensitive ion channel MscS" evidence="8">
    <location>
        <begin position="121"/>
        <end position="183"/>
    </location>
</feature>
<reference evidence="10 11" key="1">
    <citation type="journal article" date="2014" name="Antonie Van Leeuwenhoek">
        <title>Oenococcus alcoholitolerans sp. nov., a lactic acid bacteria isolated from cachaca and ethanol fermentation processes.</title>
        <authorList>
            <person name="Badotti F."/>
            <person name="Moreira A.P."/>
            <person name="Tonon L.A."/>
            <person name="de Lucena B.T."/>
            <person name="Gomes Fde C."/>
            <person name="Kruger R."/>
            <person name="Thompson C.C."/>
            <person name="de Morais M.A.Jr."/>
            <person name="Rosa C.A."/>
            <person name="Thompson F.L."/>
        </authorList>
    </citation>
    <scope>NUCLEOTIDE SEQUENCE [LARGE SCALE GENOMIC DNA]</scope>
    <source>
        <strain evidence="10 11">UFRJ-M7.2.18</strain>
    </source>
</reference>
<dbReference type="InterPro" id="IPR023408">
    <property type="entry name" value="MscS_beta-dom_sf"/>
</dbReference>